<keyword evidence="1" id="KW-0479">Metal-binding</keyword>
<sequence>MEASITQCDDTRKAYEQEIELLAKDETIRLLGEVVGISGVDPNNHQYFCQIAFGRTFRHQTGSAEEGGIWSLSKKSLFWWDATPRELALDPLEITVRYQQKDPLHLTTWDTGLVGHALVNGDAILASPEEHMDIQVTENVTLTMRFRLATDSDIAFLTKLYRNDNPWREAVPTATLVTEANEWKNLGRSVSTILQTMVQNVSNVYVKPHADPQRVEQTTYMSKEAIKETIFAPSQHWVTAGSGSIGHLYLEVLKCSDLPNVDIGGSIGNLTDCFVCAVFEDAMVQTPVIDDELSPHWMPWTQRAFCIKIMHPSSLLYLGAFDFDCLGDHDPLGRVVVNLSNLQRNTEYTLTYNLYPNSHVTDRISAGQITVRIRLEYFNEREALVAGIRSRPKFHVNVEKEKSFKVLHYTCHGEFGDHTEQGLDITIVRSYINEILEYKNTLGYCMVDSIQSLIFWRGQVQVFEMVLPLHSLVFFLACSKLLERPSLFPAFCFLGVGWIMLITLMQRRQHPSPWFGCPSFQNYLQILLVGETPIQFERIEPFHLMEQIDAHEKAWRDRVERDQKHIATLTELQQKLNAIGDEAIHTKQANISIPLDLLERLSRYQGIIAKYCHYMRVVKILVTWEEGVISFWITAGFLVAGLVSLLLPWEFILTWSSKIIVYGLLGPHMMVVDSCFGSLSHDDKISKAIEKLQNESKSARHRRQDALKLKDAKCLAFGTYITQVPSFNISRHHDRPLPCSHAEVTKILPKIPCNDQSIPGQQFFGRILPRTEVQQGMFKKEWSALEKLRMAAQYCVREIMENESSDVVKALRKKSVPLDEREVPESMGFEIVDGGLGSAPYIYLHNNFGEN</sequence>
<dbReference type="EMBL" id="BDSP01000150">
    <property type="protein sequence ID" value="GAX20604.1"/>
    <property type="molecule type" value="Genomic_DNA"/>
</dbReference>
<dbReference type="PANTHER" id="PTHR45911">
    <property type="entry name" value="C2 DOMAIN-CONTAINING PROTEIN"/>
    <property type="match status" value="1"/>
</dbReference>
<dbReference type="SUPFAM" id="SSF49562">
    <property type="entry name" value="C2 domain (Calcium/lipid-binding domain, CaLB)"/>
    <property type="match status" value="1"/>
</dbReference>
<dbReference type="OrthoDB" id="5973539at2759"/>
<evidence type="ECO:0000259" key="4">
    <source>
        <dbReference type="PROSITE" id="PS50004"/>
    </source>
</evidence>
<name>A0A1Z5K2X4_FISSO</name>
<comment type="caution">
    <text evidence="5">The sequence shown here is derived from an EMBL/GenBank/DDBJ whole genome shotgun (WGS) entry which is preliminary data.</text>
</comment>
<keyword evidence="3" id="KW-0812">Transmembrane</keyword>
<dbReference type="InterPro" id="IPR000008">
    <property type="entry name" value="C2_dom"/>
</dbReference>
<keyword evidence="6" id="KW-1185">Reference proteome</keyword>
<dbReference type="Pfam" id="PF00168">
    <property type="entry name" value="C2"/>
    <property type="match status" value="1"/>
</dbReference>
<dbReference type="InParanoid" id="A0A1Z5K2X4"/>
<evidence type="ECO:0000313" key="5">
    <source>
        <dbReference type="EMBL" id="GAX20604.1"/>
    </source>
</evidence>
<dbReference type="PANTHER" id="PTHR45911:SF7">
    <property type="entry name" value="C2 DOMAIN-CONTAINING PROTEIN"/>
    <property type="match status" value="1"/>
</dbReference>
<protein>
    <recommendedName>
        <fullName evidence="4">C2 domain-containing protein</fullName>
    </recommendedName>
</protein>
<gene>
    <name evidence="5" type="ORF">FisN_3Hh545</name>
</gene>
<dbReference type="Proteomes" id="UP000198406">
    <property type="component" value="Unassembled WGS sequence"/>
</dbReference>
<feature type="transmembrane region" description="Helical" evidence="3">
    <location>
        <begin position="628"/>
        <end position="647"/>
    </location>
</feature>
<dbReference type="AlphaFoldDB" id="A0A1Z5K2X4"/>
<accession>A0A1Z5K2X4</accession>
<dbReference type="Gene3D" id="2.60.40.150">
    <property type="entry name" value="C2 domain"/>
    <property type="match status" value="1"/>
</dbReference>
<dbReference type="InterPro" id="IPR035892">
    <property type="entry name" value="C2_domain_sf"/>
</dbReference>
<keyword evidence="3" id="KW-1133">Transmembrane helix</keyword>
<dbReference type="SMART" id="SM00239">
    <property type="entry name" value="C2"/>
    <property type="match status" value="1"/>
</dbReference>
<feature type="domain" description="C2" evidence="4">
    <location>
        <begin position="222"/>
        <end position="352"/>
    </location>
</feature>
<reference evidence="5 6" key="1">
    <citation type="journal article" date="2015" name="Plant Cell">
        <title>Oil accumulation by the oleaginous diatom Fistulifera solaris as revealed by the genome and transcriptome.</title>
        <authorList>
            <person name="Tanaka T."/>
            <person name="Maeda Y."/>
            <person name="Veluchamy A."/>
            <person name="Tanaka M."/>
            <person name="Abida H."/>
            <person name="Marechal E."/>
            <person name="Bowler C."/>
            <person name="Muto M."/>
            <person name="Sunaga Y."/>
            <person name="Tanaka M."/>
            <person name="Yoshino T."/>
            <person name="Taniguchi T."/>
            <person name="Fukuda Y."/>
            <person name="Nemoto M."/>
            <person name="Matsumoto M."/>
            <person name="Wong P.S."/>
            <person name="Aburatani S."/>
            <person name="Fujibuchi W."/>
        </authorList>
    </citation>
    <scope>NUCLEOTIDE SEQUENCE [LARGE SCALE GENOMIC DNA]</scope>
    <source>
        <strain evidence="5 6">JPCC DA0580</strain>
    </source>
</reference>
<evidence type="ECO:0000256" key="2">
    <source>
        <dbReference type="ARBA" id="ARBA00022837"/>
    </source>
</evidence>
<keyword evidence="2" id="KW-0106">Calcium</keyword>
<dbReference type="GO" id="GO:0046872">
    <property type="term" value="F:metal ion binding"/>
    <property type="evidence" value="ECO:0007669"/>
    <property type="project" value="UniProtKB-KW"/>
</dbReference>
<evidence type="ECO:0000256" key="1">
    <source>
        <dbReference type="ARBA" id="ARBA00022723"/>
    </source>
</evidence>
<proteinExistence type="predicted"/>
<feature type="transmembrane region" description="Helical" evidence="3">
    <location>
        <begin position="487"/>
        <end position="505"/>
    </location>
</feature>
<dbReference type="PROSITE" id="PS50004">
    <property type="entry name" value="C2"/>
    <property type="match status" value="1"/>
</dbReference>
<evidence type="ECO:0000256" key="3">
    <source>
        <dbReference type="SAM" id="Phobius"/>
    </source>
</evidence>
<dbReference type="CDD" id="cd00030">
    <property type="entry name" value="C2"/>
    <property type="match status" value="1"/>
</dbReference>
<evidence type="ECO:0000313" key="6">
    <source>
        <dbReference type="Proteomes" id="UP000198406"/>
    </source>
</evidence>
<organism evidence="5 6">
    <name type="scientific">Fistulifera solaris</name>
    <name type="common">Oleaginous diatom</name>
    <dbReference type="NCBI Taxonomy" id="1519565"/>
    <lineage>
        <taxon>Eukaryota</taxon>
        <taxon>Sar</taxon>
        <taxon>Stramenopiles</taxon>
        <taxon>Ochrophyta</taxon>
        <taxon>Bacillariophyta</taxon>
        <taxon>Bacillariophyceae</taxon>
        <taxon>Bacillariophycidae</taxon>
        <taxon>Naviculales</taxon>
        <taxon>Naviculaceae</taxon>
        <taxon>Fistulifera</taxon>
    </lineage>
</organism>
<keyword evidence="3" id="KW-0472">Membrane</keyword>